<organism evidence="9 10">
    <name type="scientific">Molorchus minor</name>
    <dbReference type="NCBI Taxonomy" id="1323400"/>
    <lineage>
        <taxon>Eukaryota</taxon>
        <taxon>Metazoa</taxon>
        <taxon>Ecdysozoa</taxon>
        <taxon>Arthropoda</taxon>
        <taxon>Hexapoda</taxon>
        <taxon>Insecta</taxon>
        <taxon>Pterygota</taxon>
        <taxon>Neoptera</taxon>
        <taxon>Endopterygota</taxon>
        <taxon>Coleoptera</taxon>
        <taxon>Polyphaga</taxon>
        <taxon>Cucujiformia</taxon>
        <taxon>Chrysomeloidea</taxon>
        <taxon>Cerambycidae</taxon>
        <taxon>Lamiinae</taxon>
        <taxon>Monochamini</taxon>
        <taxon>Molorchus</taxon>
    </lineage>
</organism>
<dbReference type="Pfam" id="PF00075">
    <property type="entry name" value="RNase_H"/>
    <property type="match status" value="1"/>
</dbReference>
<sequence length="229" mass="25267">MTQDRVEPFIRPSQTLKVQIPNRQVWDDERQVICQNGIVWFTDGSKIGDMAGAGVYGKTTGIELVFALGSYATVFQAEVYAVLACGLENLKKAPKGRTIQICSDSRAALLAIESSKVKSRLVLECKKTLNDLASRNKVILTWVPGHSGVRGNEEADRLAREGSAMYPIGPEPILGVPYSMGVSAMKELLIREFKNSWHVTPGMRQAKTHIEGPSLKLTKCLPRYEPKGH</sequence>
<evidence type="ECO:0000256" key="1">
    <source>
        <dbReference type="ARBA" id="ARBA00000077"/>
    </source>
</evidence>
<dbReference type="Proteomes" id="UP001162164">
    <property type="component" value="Unassembled WGS sequence"/>
</dbReference>
<dbReference type="PANTHER" id="PTHR10642">
    <property type="entry name" value="RIBONUCLEASE H1"/>
    <property type="match status" value="1"/>
</dbReference>
<dbReference type="EMBL" id="JAPWTJ010000586">
    <property type="protein sequence ID" value="KAJ8977119.1"/>
    <property type="molecule type" value="Genomic_DNA"/>
</dbReference>
<evidence type="ECO:0000256" key="6">
    <source>
        <dbReference type="ARBA" id="ARBA00022759"/>
    </source>
</evidence>
<dbReference type="SUPFAM" id="SSF53098">
    <property type="entry name" value="Ribonuclease H-like"/>
    <property type="match status" value="1"/>
</dbReference>
<evidence type="ECO:0000313" key="9">
    <source>
        <dbReference type="EMBL" id="KAJ8977119.1"/>
    </source>
</evidence>
<dbReference type="PROSITE" id="PS50879">
    <property type="entry name" value="RNASE_H_1"/>
    <property type="match status" value="1"/>
</dbReference>
<evidence type="ECO:0000256" key="4">
    <source>
        <dbReference type="ARBA" id="ARBA00022722"/>
    </source>
</evidence>
<dbReference type="InterPro" id="IPR002156">
    <property type="entry name" value="RNaseH_domain"/>
</dbReference>
<dbReference type="Gene3D" id="3.30.420.10">
    <property type="entry name" value="Ribonuclease H-like superfamily/Ribonuclease H"/>
    <property type="match status" value="1"/>
</dbReference>
<comment type="catalytic activity">
    <reaction evidence="1">
        <text>Endonucleolytic cleavage to 5'-phosphomonoester.</text>
        <dbReference type="EC" id="3.1.26.4"/>
    </reaction>
</comment>
<gene>
    <name evidence="9" type="ORF">NQ317_005247</name>
</gene>
<feature type="domain" description="RNase H type-1" evidence="8">
    <location>
        <begin position="34"/>
        <end position="164"/>
    </location>
</feature>
<comment type="similarity">
    <text evidence="2">Belongs to the RNase H family.</text>
</comment>
<dbReference type="PANTHER" id="PTHR10642:SF26">
    <property type="entry name" value="RIBONUCLEASE H1"/>
    <property type="match status" value="1"/>
</dbReference>
<evidence type="ECO:0000259" key="8">
    <source>
        <dbReference type="PROSITE" id="PS50879"/>
    </source>
</evidence>
<dbReference type="InterPro" id="IPR036397">
    <property type="entry name" value="RNaseH_sf"/>
</dbReference>
<name>A0ABQ9JG03_9CUCU</name>
<dbReference type="CDD" id="cd09276">
    <property type="entry name" value="Rnase_HI_RT_non_LTR"/>
    <property type="match status" value="1"/>
</dbReference>
<accession>A0ABQ9JG03</accession>
<keyword evidence="4" id="KW-0540">Nuclease</keyword>
<keyword evidence="10" id="KW-1185">Reference proteome</keyword>
<keyword evidence="5" id="KW-0479">Metal-binding</keyword>
<protein>
    <recommendedName>
        <fullName evidence="3">ribonuclease H</fullName>
        <ecNumber evidence="3">3.1.26.4</ecNumber>
    </recommendedName>
</protein>
<evidence type="ECO:0000256" key="2">
    <source>
        <dbReference type="ARBA" id="ARBA00005300"/>
    </source>
</evidence>
<evidence type="ECO:0000256" key="7">
    <source>
        <dbReference type="ARBA" id="ARBA00022801"/>
    </source>
</evidence>
<evidence type="ECO:0000256" key="3">
    <source>
        <dbReference type="ARBA" id="ARBA00012180"/>
    </source>
</evidence>
<proteinExistence type="inferred from homology"/>
<evidence type="ECO:0000313" key="10">
    <source>
        <dbReference type="Proteomes" id="UP001162164"/>
    </source>
</evidence>
<dbReference type="InterPro" id="IPR012337">
    <property type="entry name" value="RNaseH-like_sf"/>
</dbReference>
<keyword evidence="6" id="KW-0255">Endonuclease</keyword>
<evidence type="ECO:0000256" key="5">
    <source>
        <dbReference type="ARBA" id="ARBA00022723"/>
    </source>
</evidence>
<comment type="caution">
    <text evidence="9">The sequence shown here is derived from an EMBL/GenBank/DDBJ whole genome shotgun (WGS) entry which is preliminary data.</text>
</comment>
<dbReference type="EC" id="3.1.26.4" evidence="3"/>
<reference evidence="9" key="1">
    <citation type="journal article" date="2023" name="Insect Mol. Biol.">
        <title>Genome sequencing provides insights into the evolution of gene families encoding plant cell wall-degrading enzymes in longhorned beetles.</title>
        <authorList>
            <person name="Shin N.R."/>
            <person name="Okamura Y."/>
            <person name="Kirsch R."/>
            <person name="Pauchet Y."/>
        </authorList>
    </citation>
    <scope>NUCLEOTIDE SEQUENCE</scope>
    <source>
        <strain evidence="9">MMC_N1</strain>
    </source>
</reference>
<keyword evidence="7" id="KW-0378">Hydrolase</keyword>
<dbReference type="InterPro" id="IPR050092">
    <property type="entry name" value="RNase_H"/>
</dbReference>